<reference evidence="2" key="2">
    <citation type="submission" date="2022-06" db="UniProtKB">
        <authorList>
            <consortium name="EnsemblMetazoa"/>
        </authorList>
    </citation>
    <scope>IDENTIFICATION</scope>
    <source>
        <strain evidence="2">PS312</strain>
    </source>
</reference>
<keyword evidence="3" id="KW-1185">Reference proteome</keyword>
<dbReference type="InterPro" id="IPR001841">
    <property type="entry name" value="Znf_RING"/>
</dbReference>
<feature type="compositionally biased region" description="Acidic residues" evidence="1">
    <location>
        <begin position="480"/>
        <end position="489"/>
    </location>
</feature>
<gene>
    <name evidence="2" type="primary">WBGene00276789</name>
</gene>
<dbReference type="GO" id="GO:0006893">
    <property type="term" value="P:Golgi to plasma membrane transport"/>
    <property type="evidence" value="ECO:0000318"/>
    <property type="project" value="GO_Central"/>
</dbReference>
<dbReference type="Gene3D" id="3.30.40.10">
    <property type="entry name" value="Zinc/RING finger domain, C3HC4 (zinc finger)"/>
    <property type="match status" value="1"/>
</dbReference>
<dbReference type="GO" id="GO:0005886">
    <property type="term" value="C:plasma membrane"/>
    <property type="evidence" value="ECO:0000318"/>
    <property type="project" value="GO_Central"/>
</dbReference>
<sequence>MKAYESPCCVRVACVSRLVRAARKHEALLAPTSASRQRLFLGSPDSVKLKYRLIKFESYQHLDFNMADDIARVQQYEHRQVLDLFVDRLMSHLTALFNNLADMTEAQDWHSLSIPKQSQRHRALSPLADLMGWLKSTRDNVYRAAIDRYIDATRKLYQRLFDRFFDVICNEITKTVAGTSDRRSSSGSGEGTSANSLSTLIETVLGELNPVITNEQKFCLRFFHINSENAIGSDTLSRDSGDSGSISSFGSLVVLIKRQFDMYMEMEDHREMKLTMKTRVGILPTMDKLAQMIRLSEDRFKGSDRRTDLEKWNVTLVKATCEGICEEIFEMYVREHMGRPLEKINLFFDSVSRAKDRIRAEEIAYQQQFSKMELKKPRDILCGAADEVLIVLKSDDVTVKKKAGEQFLGTHDEESKMEHGNIRGKKARGGVIYKKVTEHSGKGKSAVHTYYYNDSAPSAGRTPGARDLEQGKEGSAAAGEGDDDSDEDEERKRKRGQDHPMTSEDEDNEEEDEEGEDDIPSVEGGIVCMSPEEEEEAASIHARTAARRGGICLESESIQMTALLLHQDRLNMQSWYHYATRLLGEAAVQADAGLLASYALVRVGEKVGLREELCASCRASFGESPFDRLPVLPCLHIFHHECIARWLNNANCCPVCRYKLEKPLDPNRRKKM</sequence>
<feature type="compositionally biased region" description="Acidic residues" evidence="1">
    <location>
        <begin position="503"/>
        <end position="520"/>
    </location>
</feature>
<dbReference type="GO" id="GO:0005546">
    <property type="term" value="F:phosphatidylinositol-4,5-bisphosphate binding"/>
    <property type="evidence" value="ECO:0000318"/>
    <property type="project" value="GO_Central"/>
</dbReference>
<organism evidence="2 3">
    <name type="scientific">Pristionchus pacificus</name>
    <name type="common">Parasitic nematode worm</name>
    <dbReference type="NCBI Taxonomy" id="54126"/>
    <lineage>
        <taxon>Eukaryota</taxon>
        <taxon>Metazoa</taxon>
        <taxon>Ecdysozoa</taxon>
        <taxon>Nematoda</taxon>
        <taxon>Chromadorea</taxon>
        <taxon>Rhabditida</taxon>
        <taxon>Rhabditina</taxon>
        <taxon>Diplogasteromorpha</taxon>
        <taxon>Diplogasteroidea</taxon>
        <taxon>Neodiplogasteridae</taxon>
        <taxon>Pristionchus</taxon>
    </lineage>
</organism>
<evidence type="ECO:0000313" key="3">
    <source>
        <dbReference type="Proteomes" id="UP000005239"/>
    </source>
</evidence>
<dbReference type="PANTHER" id="PTHR16092">
    <property type="entry name" value="SEC3/SYNTAXIN-RELATED"/>
    <property type="match status" value="1"/>
</dbReference>
<dbReference type="PANTHER" id="PTHR16092:SF14">
    <property type="entry name" value="EXOCYST COMPLEX COMPONENT 1 ISOFORM X1"/>
    <property type="match status" value="1"/>
</dbReference>
<dbReference type="GO" id="GO:0000145">
    <property type="term" value="C:exocyst"/>
    <property type="evidence" value="ECO:0000318"/>
    <property type="project" value="GO_Central"/>
</dbReference>
<dbReference type="SMART" id="SM00184">
    <property type="entry name" value="RING"/>
    <property type="match status" value="1"/>
</dbReference>
<reference evidence="3" key="1">
    <citation type="journal article" date="2008" name="Nat. Genet.">
        <title>The Pristionchus pacificus genome provides a unique perspective on nematode lifestyle and parasitism.</title>
        <authorList>
            <person name="Dieterich C."/>
            <person name="Clifton S.W."/>
            <person name="Schuster L.N."/>
            <person name="Chinwalla A."/>
            <person name="Delehaunty K."/>
            <person name="Dinkelacker I."/>
            <person name="Fulton L."/>
            <person name="Fulton R."/>
            <person name="Godfrey J."/>
            <person name="Minx P."/>
            <person name="Mitreva M."/>
            <person name="Roeseler W."/>
            <person name="Tian H."/>
            <person name="Witte H."/>
            <person name="Yang S.P."/>
            <person name="Wilson R.K."/>
            <person name="Sommer R.J."/>
        </authorList>
    </citation>
    <scope>NUCLEOTIDE SEQUENCE [LARGE SCALE GENOMIC DNA]</scope>
    <source>
        <strain evidence="3">PS312</strain>
    </source>
</reference>
<dbReference type="Pfam" id="PF13639">
    <property type="entry name" value="zf-RING_2"/>
    <property type="match status" value="1"/>
</dbReference>
<evidence type="ECO:0000313" key="2">
    <source>
        <dbReference type="EnsemblMetazoa" id="PPA38420.1"/>
    </source>
</evidence>
<dbReference type="PROSITE" id="PS50089">
    <property type="entry name" value="ZF_RING_2"/>
    <property type="match status" value="1"/>
</dbReference>
<accession>A0A8R1YWX8</accession>
<accession>A0A2A6CFD1</accession>
<dbReference type="InterPro" id="IPR013083">
    <property type="entry name" value="Znf_RING/FYVE/PHD"/>
</dbReference>
<dbReference type="EnsemblMetazoa" id="PPA38420.1">
    <property type="protein sequence ID" value="PPA38420.1"/>
    <property type="gene ID" value="WBGene00276789"/>
</dbReference>
<dbReference type="SUPFAM" id="SSF57850">
    <property type="entry name" value="RING/U-box"/>
    <property type="match status" value="1"/>
</dbReference>
<dbReference type="OrthoDB" id="27109at2759"/>
<feature type="region of interest" description="Disordered" evidence="1">
    <location>
        <begin position="454"/>
        <end position="524"/>
    </location>
</feature>
<dbReference type="AlphaFoldDB" id="A0A2A6CFD1"/>
<protein>
    <submittedName>
        <fullName evidence="2">RING-type domain-containing protein</fullName>
    </submittedName>
</protein>
<proteinExistence type="predicted"/>
<evidence type="ECO:0000256" key="1">
    <source>
        <dbReference type="SAM" id="MobiDB-lite"/>
    </source>
</evidence>
<name>A0A2A6CFD1_PRIPA</name>
<dbReference type="GO" id="GO:0006887">
    <property type="term" value="P:exocytosis"/>
    <property type="evidence" value="ECO:0000318"/>
    <property type="project" value="GO_Central"/>
</dbReference>
<dbReference type="Proteomes" id="UP000005239">
    <property type="component" value="Unassembled WGS sequence"/>
</dbReference>